<evidence type="ECO:0000256" key="3">
    <source>
        <dbReference type="ARBA" id="ARBA00022679"/>
    </source>
</evidence>
<keyword evidence="3 8" id="KW-0808">Transferase</keyword>
<accession>A9HQQ6</accession>
<dbReference type="EMBL" id="AM889285">
    <property type="protein sequence ID" value="CAP56779.1"/>
    <property type="molecule type" value="Genomic_DNA"/>
</dbReference>
<evidence type="ECO:0000256" key="1">
    <source>
        <dbReference type="ARBA" id="ARBA00012340"/>
    </source>
</evidence>
<evidence type="ECO:0000313" key="10">
    <source>
        <dbReference type="Proteomes" id="UP000001176"/>
    </source>
</evidence>
<dbReference type="Gene3D" id="3.40.630.30">
    <property type="match status" value="1"/>
</dbReference>
<evidence type="ECO:0000256" key="2">
    <source>
        <dbReference type="ARBA" id="ARBA00022654"/>
    </source>
</evidence>
<keyword evidence="2 7" id="KW-0673">Quorum sensing</keyword>
<dbReference type="GO" id="GO:0009372">
    <property type="term" value="P:quorum sensing"/>
    <property type="evidence" value="ECO:0007669"/>
    <property type="project" value="UniProtKB-UniRule"/>
</dbReference>
<keyword evidence="5 7" id="KW-0071">Autoinducer synthesis</keyword>
<name>A9HQQ6_GLUDA</name>
<dbReference type="GO" id="GO:0061579">
    <property type="term" value="F:N-acyl homoserine lactone synthase activity"/>
    <property type="evidence" value="ECO:0007669"/>
    <property type="project" value="UniProtKB-UniRule"/>
</dbReference>
<evidence type="ECO:0000256" key="8">
    <source>
        <dbReference type="RuleBase" id="RU361135"/>
    </source>
</evidence>
<organism evidence="9 10">
    <name type="scientific">Gluconacetobacter diazotrophicus (strain ATCC 49037 / DSM 5601 / CCUG 37298 / CIP 103539 / LMG 7603 / PAl5)</name>
    <dbReference type="NCBI Taxonomy" id="272568"/>
    <lineage>
        <taxon>Bacteria</taxon>
        <taxon>Pseudomonadati</taxon>
        <taxon>Pseudomonadota</taxon>
        <taxon>Alphaproteobacteria</taxon>
        <taxon>Acetobacterales</taxon>
        <taxon>Acetobacteraceae</taxon>
        <taxon>Gluconacetobacter</taxon>
    </lineage>
</organism>
<keyword evidence="10" id="KW-1185">Reference proteome</keyword>
<dbReference type="RefSeq" id="WP_012227012.1">
    <property type="nucleotide sequence ID" value="NC_010125.1"/>
</dbReference>
<dbReference type="OrthoDB" id="6169313at2"/>
<dbReference type="PROSITE" id="PS51187">
    <property type="entry name" value="AUTOINDUCER_SYNTH_2"/>
    <property type="match status" value="1"/>
</dbReference>
<reference evidence="9 10" key="1">
    <citation type="journal article" date="2009" name="BMC Genomics">
        <title>Complete genome sequence of the sugarcane nitrogen-fixing endophyte Gluconacetobacter diazotrophicus Pal5.</title>
        <authorList>
            <person name="Bertalan M."/>
            <person name="Albano R."/>
            <person name="Padua V."/>
            <person name="Rouws L."/>
            <person name="Rojas C."/>
            <person name="Hemerly A."/>
            <person name="Teixeira K."/>
            <person name="Schwab S."/>
            <person name="Araujo J."/>
            <person name="Oliveira A."/>
            <person name="Franca L."/>
            <person name="Magalhaes V."/>
            <person name="Alqueres S."/>
            <person name="Cardoso A."/>
            <person name="Almeida W."/>
            <person name="Loureiro M.M."/>
            <person name="Nogueira E."/>
            <person name="Cidade D."/>
            <person name="Oliveira D."/>
            <person name="Simao T."/>
            <person name="Macedo J."/>
            <person name="Valadao A."/>
            <person name="Dreschsel M."/>
            <person name="Freitas F."/>
            <person name="Vidal M."/>
            <person name="Guedes H."/>
            <person name="Rodrigues E."/>
            <person name="Meneses C."/>
            <person name="Brioso P."/>
            <person name="Pozzer L."/>
            <person name="Figueiredo D."/>
            <person name="Montano H."/>
            <person name="Junior J."/>
            <person name="Filho G."/>
            <person name="Flores V."/>
            <person name="Ferreira B."/>
            <person name="Branco A."/>
            <person name="Gonzalez P."/>
            <person name="Guillobel H."/>
            <person name="Lemos M."/>
            <person name="Seibel L."/>
            <person name="Macedo J."/>
            <person name="Alves-Ferreira M."/>
            <person name="Sachetto-Martins G."/>
            <person name="Coelho A."/>
            <person name="Santos E."/>
            <person name="Amaral G."/>
            <person name="Neves A."/>
            <person name="Pacheco A.B."/>
            <person name="Carvalho D."/>
            <person name="Lery L."/>
            <person name="Bisch P."/>
            <person name="Rossle S.C."/>
            <person name="Urmenyi T."/>
            <person name="Kruger W.V."/>
            <person name="Martins O."/>
            <person name="Baldani J.I."/>
            <person name="Ferreira P.C."/>
        </authorList>
    </citation>
    <scope>NUCLEOTIDE SEQUENCE [LARGE SCALE GENOMIC DNA]</scope>
    <source>
        <strain evidence="10">ATCC 49037 / DSM 5601 / CCUG 37298 / CIP 103539 / LMG 7603 / PAl5</strain>
    </source>
</reference>
<comment type="catalytic activity">
    <reaction evidence="6 8">
        <text>a fatty acyl-[ACP] + S-adenosyl-L-methionine = an N-acyl-L-homoserine lactone + S-methyl-5'-thioadenosine + holo-[ACP] + H(+)</text>
        <dbReference type="Rhea" id="RHEA:10096"/>
        <dbReference type="Rhea" id="RHEA-COMP:9685"/>
        <dbReference type="Rhea" id="RHEA-COMP:14125"/>
        <dbReference type="ChEBI" id="CHEBI:15378"/>
        <dbReference type="ChEBI" id="CHEBI:17509"/>
        <dbReference type="ChEBI" id="CHEBI:55474"/>
        <dbReference type="ChEBI" id="CHEBI:59789"/>
        <dbReference type="ChEBI" id="CHEBI:64479"/>
        <dbReference type="ChEBI" id="CHEBI:138651"/>
        <dbReference type="EC" id="2.3.1.184"/>
    </reaction>
</comment>
<evidence type="ECO:0000256" key="5">
    <source>
        <dbReference type="ARBA" id="ARBA00022929"/>
    </source>
</evidence>
<proteinExistence type="inferred from homology"/>
<dbReference type="PROSITE" id="PS00949">
    <property type="entry name" value="AUTOINDUCER_SYNTH_1"/>
    <property type="match status" value="1"/>
</dbReference>
<evidence type="ECO:0000256" key="4">
    <source>
        <dbReference type="ARBA" id="ARBA00022691"/>
    </source>
</evidence>
<dbReference type="Proteomes" id="UP000001176">
    <property type="component" value="Chromosome"/>
</dbReference>
<comment type="similarity">
    <text evidence="7 8">Belongs to the autoinducer synthase family.</text>
</comment>
<dbReference type="SUPFAM" id="SSF55729">
    <property type="entry name" value="Acyl-CoA N-acyltransferases (Nat)"/>
    <property type="match status" value="1"/>
</dbReference>
<dbReference type="PANTHER" id="PTHR39322">
    <property type="entry name" value="ACYL-HOMOSERINE-LACTONE SYNTHASE"/>
    <property type="match status" value="1"/>
</dbReference>
<dbReference type="InterPro" id="IPR018311">
    <property type="entry name" value="Autoind_synth_CS"/>
</dbReference>
<dbReference type="InterPro" id="IPR016181">
    <property type="entry name" value="Acyl_CoA_acyltransferase"/>
</dbReference>
<dbReference type="KEGG" id="gdi:GDI2836"/>
<dbReference type="PANTHER" id="PTHR39322:SF1">
    <property type="entry name" value="ISOVALERYL-HOMOSERINE LACTONE SYNTHASE"/>
    <property type="match status" value="1"/>
</dbReference>
<dbReference type="GO" id="GO:0007165">
    <property type="term" value="P:signal transduction"/>
    <property type="evidence" value="ECO:0007669"/>
    <property type="project" value="TreeGrafter"/>
</dbReference>
<evidence type="ECO:0000313" key="9">
    <source>
        <dbReference type="EMBL" id="CAP56779.1"/>
    </source>
</evidence>
<evidence type="ECO:0000256" key="6">
    <source>
        <dbReference type="ARBA" id="ARBA00048576"/>
    </source>
</evidence>
<dbReference type="AlphaFoldDB" id="A9HQQ6"/>
<keyword evidence="4 8" id="KW-0949">S-adenosyl-L-methionine</keyword>
<gene>
    <name evidence="9" type="ordered locus">GDI2836</name>
</gene>
<dbReference type="PRINTS" id="PR01549">
    <property type="entry name" value="AUTOINDCRSYN"/>
</dbReference>
<evidence type="ECO:0000256" key="7">
    <source>
        <dbReference type="PROSITE-ProRule" id="PRU00533"/>
    </source>
</evidence>
<dbReference type="EC" id="2.3.1.184" evidence="1 8"/>
<protein>
    <recommendedName>
        <fullName evidence="1 8">Acyl-homoserine-lactone synthase</fullName>
        <ecNumber evidence="1 8">2.3.1.184</ecNumber>
    </recommendedName>
    <alternativeName>
        <fullName evidence="8">Autoinducer synthesis protein</fullName>
    </alternativeName>
</protein>
<dbReference type="InterPro" id="IPR001690">
    <property type="entry name" value="Autoind_synthase"/>
</dbReference>
<sequence>MQTYVFSYSSRSQVPDIYLQMSKARCRVFKERLGWDVHDDDGLEVDEFDTTLDPLYFVVADNRGKHIASLRLLSCKGPTMLTRIFQDFFPAGSVRVCNAAFECTRLCLYAPGIDEPLRRIGIAQLCYTLSNYALSQNASGIIGVYYSIMRRVYAKVGWAPDTLVSSIQEDKNIELGRWNVSEEVVGSLGALCWRLSLDIPHYNRVIKVE</sequence>
<dbReference type="Pfam" id="PF00765">
    <property type="entry name" value="Autoind_synth"/>
    <property type="match status" value="1"/>
</dbReference>